<keyword evidence="9" id="KW-0699">rRNA-binding</keyword>
<gene>
    <name evidence="9" type="primary">rnc</name>
    <name evidence="12" type="ORF">US42_C0007G0052</name>
</gene>
<sequence>METVAAYKEKNFAELEKKIGIQFKQPNHLVQALVHRSYLNENRDFVLGHNERLEFLGDAVLELIVTEFLFQNYLNPEGELTSWRAALVNAIMCAKVAKELELEEFLFLSHGESKDAGTKAREFILANVLESIIGAIYIDQGWEMAKQFVLRFVVTKLPEVLENGLWMDAKSRFQESAQEIIGITPTYKVLAEDGPDHAKEFIVGIFLEKEKIAEGRGTSKQEGQTDAAENALKIKGWKGPKVEIKQRSINDEHLG</sequence>
<dbReference type="InterPro" id="IPR036389">
    <property type="entry name" value="RNase_III_sf"/>
</dbReference>
<dbReference type="SUPFAM" id="SSF54768">
    <property type="entry name" value="dsRNA-binding domain-like"/>
    <property type="match status" value="1"/>
</dbReference>
<dbReference type="CDD" id="cd10845">
    <property type="entry name" value="DSRM_RNAse_III_family"/>
    <property type="match status" value="1"/>
</dbReference>
<dbReference type="GO" id="GO:0046872">
    <property type="term" value="F:metal ion binding"/>
    <property type="evidence" value="ECO:0007669"/>
    <property type="project" value="UniProtKB-KW"/>
</dbReference>
<dbReference type="EMBL" id="LBSX01000007">
    <property type="protein sequence ID" value="KKQ27661.1"/>
    <property type="molecule type" value="Genomic_DNA"/>
</dbReference>
<keyword evidence="7 9" id="KW-0378">Hydrolase</keyword>
<evidence type="ECO:0000259" key="11">
    <source>
        <dbReference type="PROSITE" id="PS50142"/>
    </source>
</evidence>
<evidence type="ECO:0000313" key="13">
    <source>
        <dbReference type="Proteomes" id="UP000034849"/>
    </source>
</evidence>
<dbReference type="HAMAP" id="MF_00104">
    <property type="entry name" value="RNase_III"/>
    <property type="match status" value="1"/>
</dbReference>
<name>A0A0G0JHV0_9BACT</name>
<evidence type="ECO:0000256" key="9">
    <source>
        <dbReference type="HAMAP-Rule" id="MF_00104"/>
    </source>
</evidence>
<organism evidence="12 13">
    <name type="scientific">Candidatus Magasanikbacteria bacterium GW2011_GWC2_37_14</name>
    <dbReference type="NCBI Taxonomy" id="1619046"/>
    <lineage>
        <taxon>Bacteria</taxon>
        <taxon>Candidatus Magasanikiibacteriota</taxon>
    </lineage>
</organism>
<evidence type="ECO:0000256" key="1">
    <source>
        <dbReference type="ARBA" id="ARBA00000109"/>
    </source>
</evidence>
<comment type="catalytic activity">
    <reaction evidence="1 9">
        <text>Endonucleolytic cleavage to 5'-phosphomonoester.</text>
        <dbReference type="EC" id="3.1.26.3"/>
    </reaction>
</comment>
<evidence type="ECO:0000256" key="3">
    <source>
        <dbReference type="ARBA" id="ARBA00022552"/>
    </source>
</evidence>
<dbReference type="InterPro" id="IPR011907">
    <property type="entry name" value="RNase_III"/>
</dbReference>
<comment type="function">
    <text evidence="9">Digests double-stranded RNA. Involved in the processing of primary rRNA transcript to yield the immediate precursors to the large and small rRNAs (23S and 16S). Processes some mRNAs, and tRNAs when they are encoded in the rRNA operon. Processes pre-crRNA and tracrRNA of type II CRISPR loci if present in the organism.</text>
</comment>
<feature type="domain" description="RNase III" evidence="11">
    <location>
        <begin position="12"/>
        <end position="141"/>
    </location>
</feature>
<dbReference type="PROSITE" id="PS50137">
    <property type="entry name" value="DS_RBD"/>
    <property type="match status" value="1"/>
</dbReference>
<dbReference type="GO" id="GO:0006397">
    <property type="term" value="P:mRNA processing"/>
    <property type="evidence" value="ECO:0007669"/>
    <property type="project" value="UniProtKB-UniRule"/>
</dbReference>
<evidence type="ECO:0000313" key="12">
    <source>
        <dbReference type="EMBL" id="KKQ27661.1"/>
    </source>
</evidence>
<dbReference type="FunFam" id="1.10.1520.10:FF:000001">
    <property type="entry name" value="Ribonuclease 3"/>
    <property type="match status" value="1"/>
</dbReference>
<comment type="caution">
    <text evidence="12">The sequence shown here is derived from an EMBL/GenBank/DDBJ whole genome shotgun (WGS) entry which is preliminary data.</text>
</comment>
<dbReference type="Proteomes" id="UP000034849">
    <property type="component" value="Unassembled WGS sequence"/>
</dbReference>
<keyword evidence="9" id="KW-0460">Magnesium</keyword>
<feature type="active site" evidence="9">
    <location>
        <position position="58"/>
    </location>
</feature>
<evidence type="ECO:0000259" key="10">
    <source>
        <dbReference type="PROSITE" id="PS50137"/>
    </source>
</evidence>
<comment type="cofactor">
    <cofactor evidence="9">
        <name>Mg(2+)</name>
        <dbReference type="ChEBI" id="CHEBI:18420"/>
    </cofactor>
</comment>
<feature type="binding site" evidence="9">
    <location>
        <position position="54"/>
    </location>
    <ligand>
        <name>Mg(2+)</name>
        <dbReference type="ChEBI" id="CHEBI:18420"/>
    </ligand>
</feature>
<evidence type="ECO:0000256" key="7">
    <source>
        <dbReference type="ARBA" id="ARBA00022801"/>
    </source>
</evidence>
<dbReference type="SMART" id="SM00535">
    <property type="entry name" value="RIBOc"/>
    <property type="match status" value="1"/>
</dbReference>
<dbReference type="PROSITE" id="PS00517">
    <property type="entry name" value="RNASE_3_1"/>
    <property type="match status" value="1"/>
</dbReference>
<dbReference type="GO" id="GO:0003725">
    <property type="term" value="F:double-stranded RNA binding"/>
    <property type="evidence" value="ECO:0007669"/>
    <property type="project" value="TreeGrafter"/>
</dbReference>
<protein>
    <recommendedName>
        <fullName evidence="9">Ribonuclease 3</fullName>
        <ecNumber evidence="9">3.1.26.3</ecNumber>
    </recommendedName>
    <alternativeName>
        <fullName evidence="9">Ribonuclease III</fullName>
        <shortName evidence="9">RNase III</shortName>
    </alternativeName>
</protein>
<dbReference type="PANTHER" id="PTHR11207">
    <property type="entry name" value="RIBONUCLEASE III"/>
    <property type="match status" value="1"/>
</dbReference>
<feature type="domain" description="DRBM" evidence="10">
    <location>
        <begin position="168"/>
        <end position="233"/>
    </location>
</feature>
<comment type="similarity">
    <text evidence="2">Belongs to the ribonuclease III family.</text>
</comment>
<dbReference type="InterPro" id="IPR014720">
    <property type="entry name" value="dsRBD_dom"/>
</dbReference>
<keyword evidence="3 9" id="KW-0698">rRNA processing</keyword>
<evidence type="ECO:0000256" key="2">
    <source>
        <dbReference type="ARBA" id="ARBA00010183"/>
    </source>
</evidence>
<evidence type="ECO:0000256" key="8">
    <source>
        <dbReference type="ARBA" id="ARBA00022884"/>
    </source>
</evidence>
<feature type="binding site" evidence="9">
    <location>
        <position position="130"/>
    </location>
    <ligand>
        <name>Mg(2+)</name>
        <dbReference type="ChEBI" id="CHEBI:18420"/>
    </ligand>
</feature>
<dbReference type="CDD" id="cd00593">
    <property type="entry name" value="RIBOc"/>
    <property type="match status" value="1"/>
</dbReference>
<feature type="binding site" evidence="9">
    <location>
        <position position="127"/>
    </location>
    <ligand>
        <name>Mg(2+)</name>
        <dbReference type="ChEBI" id="CHEBI:18420"/>
    </ligand>
</feature>
<dbReference type="GO" id="GO:0004525">
    <property type="term" value="F:ribonuclease III activity"/>
    <property type="evidence" value="ECO:0007669"/>
    <property type="project" value="UniProtKB-UniRule"/>
</dbReference>
<dbReference type="InterPro" id="IPR000999">
    <property type="entry name" value="RNase_III_dom"/>
</dbReference>
<dbReference type="PROSITE" id="PS50142">
    <property type="entry name" value="RNASE_3_2"/>
    <property type="match status" value="1"/>
</dbReference>
<dbReference type="AlphaFoldDB" id="A0A0G0JHV0"/>
<evidence type="ECO:0000256" key="5">
    <source>
        <dbReference type="ARBA" id="ARBA00022722"/>
    </source>
</evidence>
<dbReference type="SUPFAM" id="SSF69065">
    <property type="entry name" value="RNase III domain-like"/>
    <property type="match status" value="1"/>
</dbReference>
<keyword evidence="8 9" id="KW-0694">RNA-binding</keyword>
<comment type="subunit">
    <text evidence="9">Homodimer.</text>
</comment>
<comment type="subcellular location">
    <subcellularLocation>
        <location evidence="9">Cytoplasm</location>
    </subcellularLocation>
</comment>
<keyword evidence="9" id="KW-0479">Metal-binding</keyword>
<reference evidence="12 13" key="1">
    <citation type="journal article" date="2015" name="Nature">
        <title>rRNA introns, odd ribosomes, and small enigmatic genomes across a large radiation of phyla.</title>
        <authorList>
            <person name="Brown C.T."/>
            <person name="Hug L.A."/>
            <person name="Thomas B.C."/>
            <person name="Sharon I."/>
            <person name="Castelle C.J."/>
            <person name="Singh A."/>
            <person name="Wilkins M.J."/>
            <person name="Williams K.H."/>
            <person name="Banfield J.F."/>
        </authorList>
    </citation>
    <scope>NUCLEOTIDE SEQUENCE [LARGE SCALE GENOMIC DNA]</scope>
</reference>
<dbReference type="GO" id="GO:0005737">
    <property type="term" value="C:cytoplasm"/>
    <property type="evidence" value="ECO:0007669"/>
    <property type="project" value="UniProtKB-SubCell"/>
</dbReference>
<dbReference type="Pfam" id="PF14622">
    <property type="entry name" value="Ribonucleas_3_3"/>
    <property type="match status" value="1"/>
</dbReference>
<evidence type="ECO:0000256" key="4">
    <source>
        <dbReference type="ARBA" id="ARBA00022664"/>
    </source>
</evidence>
<proteinExistence type="inferred from homology"/>
<accession>A0A0G0JHV0</accession>
<dbReference type="STRING" id="1619046.US42_C0007G0052"/>
<dbReference type="Pfam" id="PF00035">
    <property type="entry name" value="dsrm"/>
    <property type="match status" value="1"/>
</dbReference>
<keyword evidence="5 9" id="KW-0540">Nuclease</keyword>
<keyword evidence="6 9" id="KW-0255">Endonuclease</keyword>
<dbReference type="Gene3D" id="1.10.1520.10">
    <property type="entry name" value="Ribonuclease III domain"/>
    <property type="match status" value="1"/>
</dbReference>
<dbReference type="Gene3D" id="3.30.160.20">
    <property type="match status" value="1"/>
</dbReference>
<dbReference type="GO" id="GO:0008033">
    <property type="term" value="P:tRNA processing"/>
    <property type="evidence" value="ECO:0007669"/>
    <property type="project" value="UniProtKB-KW"/>
</dbReference>
<feature type="active site" evidence="9">
    <location>
        <position position="130"/>
    </location>
</feature>
<dbReference type="NCBIfam" id="TIGR02191">
    <property type="entry name" value="RNaseIII"/>
    <property type="match status" value="1"/>
</dbReference>
<dbReference type="GO" id="GO:0006364">
    <property type="term" value="P:rRNA processing"/>
    <property type="evidence" value="ECO:0007669"/>
    <property type="project" value="UniProtKB-UniRule"/>
</dbReference>
<dbReference type="GO" id="GO:0019843">
    <property type="term" value="F:rRNA binding"/>
    <property type="evidence" value="ECO:0007669"/>
    <property type="project" value="UniProtKB-KW"/>
</dbReference>
<dbReference type="SMART" id="SM00358">
    <property type="entry name" value="DSRM"/>
    <property type="match status" value="1"/>
</dbReference>
<dbReference type="GO" id="GO:0010468">
    <property type="term" value="P:regulation of gene expression"/>
    <property type="evidence" value="ECO:0007669"/>
    <property type="project" value="TreeGrafter"/>
</dbReference>
<keyword evidence="9" id="KW-0819">tRNA processing</keyword>
<keyword evidence="4 9" id="KW-0507">mRNA processing</keyword>
<evidence type="ECO:0000256" key="6">
    <source>
        <dbReference type="ARBA" id="ARBA00022759"/>
    </source>
</evidence>
<dbReference type="EC" id="3.1.26.3" evidence="9"/>
<dbReference type="PANTHER" id="PTHR11207:SF0">
    <property type="entry name" value="RIBONUCLEASE 3"/>
    <property type="match status" value="1"/>
</dbReference>
<dbReference type="PATRIC" id="fig|1619046.3.peg.509"/>
<keyword evidence="9" id="KW-0963">Cytoplasm</keyword>